<dbReference type="PROSITE" id="PS50931">
    <property type="entry name" value="HTH_LYSR"/>
    <property type="match status" value="1"/>
</dbReference>
<evidence type="ECO:0000313" key="6">
    <source>
        <dbReference type="EMBL" id="MBB2168359.1"/>
    </source>
</evidence>
<evidence type="ECO:0000259" key="5">
    <source>
        <dbReference type="PROSITE" id="PS50931"/>
    </source>
</evidence>
<dbReference type="PANTHER" id="PTHR30537">
    <property type="entry name" value="HTH-TYPE TRANSCRIPTIONAL REGULATOR"/>
    <property type="match status" value="1"/>
</dbReference>
<dbReference type="Gene3D" id="3.40.190.290">
    <property type="match status" value="1"/>
</dbReference>
<evidence type="ECO:0000256" key="4">
    <source>
        <dbReference type="ARBA" id="ARBA00023163"/>
    </source>
</evidence>
<dbReference type="InterPro" id="IPR005119">
    <property type="entry name" value="LysR_subst-bd"/>
</dbReference>
<dbReference type="GO" id="GO:0006351">
    <property type="term" value="P:DNA-templated transcription"/>
    <property type="evidence" value="ECO:0007669"/>
    <property type="project" value="TreeGrafter"/>
</dbReference>
<dbReference type="EMBL" id="JABEQD010000004">
    <property type="protein sequence ID" value="MBB2168359.1"/>
    <property type="molecule type" value="Genomic_DNA"/>
</dbReference>
<keyword evidence="4" id="KW-0804">Transcription</keyword>
<proteinExistence type="inferred from homology"/>
<organism evidence="6 7">
    <name type="scientific">Gluconacetobacter aggeris</name>
    <dbReference type="NCBI Taxonomy" id="1286186"/>
    <lineage>
        <taxon>Bacteria</taxon>
        <taxon>Pseudomonadati</taxon>
        <taxon>Pseudomonadota</taxon>
        <taxon>Alphaproteobacteria</taxon>
        <taxon>Acetobacterales</taxon>
        <taxon>Acetobacteraceae</taxon>
        <taxon>Gluconacetobacter</taxon>
    </lineage>
</organism>
<dbReference type="AlphaFoldDB" id="A0A7W4NW91"/>
<dbReference type="RefSeq" id="WP_182985927.1">
    <property type="nucleotide sequence ID" value="NZ_JABEQD010000004.1"/>
</dbReference>
<dbReference type="PRINTS" id="PR00039">
    <property type="entry name" value="HTHLYSR"/>
</dbReference>
<dbReference type="SUPFAM" id="SSF53850">
    <property type="entry name" value="Periplasmic binding protein-like II"/>
    <property type="match status" value="1"/>
</dbReference>
<keyword evidence="3" id="KW-0238">DNA-binding</keyword>
<keyword evidence="2" id="KW-0805">Transcription regulation</keyword>
<evidence type="ECO:0000256" key="3">
    <source>
        <dbReference type="ARBA" id="ARBA00023125"/>
    </source>
</evidence>
<dbReference type="Proteomes" id="UP000559860">
    <property type="component" value="Unassembled WGS sequence"/>
</dbReference>
<dbReference type="InterPro" id="IPR036390">
    <property type="entry name" value="WH_DNA-bd_sf"/>
</dbReference>
<dbReference type="Pfam" id="PF00126">
    <property type="entry name" value="HTH_1"/>
    <property type="match status" value="1"/>
</dbReference>
<protein>
    <submittedName>
        <fullName evidence="6">LysR family transcriptional regulator</fullName>
    </submittedName>
</protein>
<dbReference type="PANTHER" id="PTHR30537:SF3">
    <property type="entry name" value="TRANSCRIPTIONAL REGULATORY PROTEIN"/>
    <property type="match status" value="1"/>
</dbReference>
<evidence type="ECO:0000256" key="2">
    <source>
        <dbReference type="ARBA" id="ARBA00023015"/>
    </source>
</evidence>
<feature type="domain" description="HTH lysR-type" evidence="5">
    <location>
        <begin position="6"/>
        <end position="63"/>
    </location>
</feature>
<dbReference type="InterPro" id="IPR000847">
    <property type="entry name" value="LysR_HTH_N"/>
</dbReference>
<keyword evidence="7" id="KW-1185">Reference proteome</keyword>
<name>A0A7W4NW91_9PROT</name>
<dbReference type="Pfam" id="PF03466">
    <property type="entry name" value="LysR_substrate"/>
    <property type="match status" value="1"/>
</dbReference>
<accession>A0A7W4NW91</accession>
<dbReference type="Gene3D" id="1.10.10.10">
    <property type="entry name" value="Winged helix-like DNA-binding domain superfamily/Winged helix DNA-binding domain"/>
    <property type="match status" value="1"/>
</dbReference>
<evidence type="ECO:0000313" key="7">
    <source>
        <dbReference type="Proteomes" id="UP000559860"/>
    </source>
</evidence>
<gene>
    <name evidence="6" type="ORF">HLH36_08345</name>
</gene>
<dbReference type="SUPFAM" id="SSF46785">
    <property type="entry name" value="Winged helix' DNA-binding domain"/>
    <property type="match status" value="1"/>
</dbReference>
<dbReference type="InterPro" id="IPR036388">
    <property type="entry name" value="WH-like_DNA-bd_sf"/>
</dbReference>
<reference evidence="6 7" key="1">
    <citation type="submission" date="2020-04" db="EMBL/GenBank/DDBJ databases">
        <title>Description of novel Gluconacetobacter.</title>
        <authorList>
            <person name="Sombolestani A."/>
        </authorList>
    </citation>
    <scope>NUCLEOTIDE SEQUENCE [LARGE SCALE GENOMIC DNA]</scope>
    <source>
        <strain evidence="6 7">LMG 27801</strain>
    </source>
</reference>
<dbReference type="InterPro" id="IPR058163">
    <property type="entry name" value="LysR-type_TF_proteobact-type"/>
</dbReference>
<sequence length="300" mass="32660">MSNATPNWEDQRAFLAVLDTGSLSAAARLLGLTQPTVRHRIEALEQAVGQPLFVRGVNGLTPTENARDLAGYVRRMDFASAAFHRAAAGVAGEVAGTVRISVAEFMGIEVLPPMLMSLRARYPALAIELVLSNETADLPSQEADLAIRMHRPRQEALIARHAGRIPLGFFATSAYLERHGTPRGTADLARHALIGSDRAQADRAFARTLEERLGQTLPFTFRTDSHPAQLAAMRAGLGIGVTQIPIGERDLIRVMPDLVVAELDTWIVAHEDLRHSRRVDAAFRHLAGALARYCRDGVVS</sequence>
<comment type="caution">
    <text evidence="6">The sequence shown here is derived from an EMBL/GenBank/DDBJ whole genome shotgun (WGS) entry which is preliminary data.</text>
</comment>
<evidence type="ECO:0000256" key="1">
    <source>
        <dbReference type="ARBA" id="ARBA00009437"/>
    </source>
</evidence>
<dbReference type="GO" id="GO:0043565">
    <property type="term" value="F:sequence-specific DNA binding"/>
    <property type="evidence" value="ECO:0007669"/>
    <property type="project" value="TreeGrafter"/>
</dbReference>
<comment type="similarity">
    <text evidence="1">Belongs to the LysR transcriptional regulatory family.</text>
</comment>
<dbReference type="GO" id="GO:0003700">
    <property type="term" value="F:DNA-binding transcription factor activity"/>
    <property type="evidence" value="ECO:0007669"/>
    <property type="project" value="InterPro"/>
</dbReference>